<evidence type="ECO:0000259" key="3">
    <source>
        <dbReference type="PROSITE" id="PS50158"/>
    </source>
</evidence>
<dbReference type="Pfam" id="PF17919">
    <property type="entry name" value="RT_RNaseH_2"/>
    <property type="match status" value="1"/>
</dbReference>
<protein>
    <recommendedName>
        <fullName evidence="7">CCHC-type domain-containing protein</fullName>
    </recommendedName>
</protein>
<dbReference type="InterPro" id="IPR001878">
    <property type="entry name" value="Znf_CCHC"/>
</dbReference>
<feature type="compositionally biased region" description="Basic and acidic residues" evidence="2">
    <location>
        <begin position="377"/>
        <end position="387"/>
    </location>
</feature>
<name>A0A0V1L0T8_9BILA</name>
<dbReference type="InterPro" id="IPR012337">
    <property type="entry name" value="RNaseH-like_sf"/>
</dbReference>
<organism evidence="5 6">
    <name type="scientific">Trichinella nativa</name>
    <dbReference type="NCBI Taxonomy" id="6335"/>
    <lineage>
        <taxon>Eukaryota</taxon>
        <taxon>Metazoa</taxon>
        <taxon>Ecdysozoa</taxon>
        <taxon>Nematoda</taxon>
        <taxon>Enoplea</taxon>
        <taxon>Dorylaimia</taxon>
        <taxon>Trichinellida</taxon>
        <taxon>Trichinellidae</taxon>
        <taxon>Trichinella</taxon>
    </lineage>
</organism>
<evidence type="ECO:0000256" key="1">
    <source>
        <dbReference type="PROSITE-ProRule" id="PRU00047"/>
    </source>
</evidence>
<accession>A0A0V1L0T8</accession>
<dbReference type="OrthoDB" id="6509069at2759"/>
<dbReference type="GO" id="GO:0015074">
    <property type="term" value="P:DNA integration"/>
    <property type="evidence" value="ECO:0007669"/>
    <property type="project" value="InterPro"/>
</dbReference>
<dbReference type="InterPro" id="IPR043502">
    <property type="entry name" value="DNA/RNA_pol_sf"/>
</dbReference>
<dbReference type="InterPro" id="IPR001584">
    <property type="entry name" value="Integrase_cat-core"/>
</dbReference>
<feature type="compositionally biased region" description="Basic and acidic residues" evidence="2">
    <location>
        <begin position="310"/>
        <end position="327"/>
    </location>
</feature>
<dbReference type="GO" id="GO:0042575">
    <property type="term" value="C:DNA polymerase complex"/>
    <property type="evidence" value="ECO:0007669"/>
    <property type="project" value="UniProtKB-ARBA"/>
</dbReference>
<dbReference type="InterPro" id="IPR041577">
    <property type="entry name" value="RT_RNaseH_2"/>
</dbReference>
<dbReference type="InterPro" id="IPR036397">
    <property type="entry name" value="RNaseH_sf"/>
</dbReference>
<keyword evidence="1" id="KW-0479">Metal-binding</keyword>
<keyword evidence="1" id="KW-0863">Zinc-finger</keyword>
<dbReference type="SUPFAM" id="SSF53098">
    <property type="entry name" value="Ribonuclease H-like"/>
    <property type="match status" value="1"/>
</dbReference>
<evidence type="ECO:0000259" key="4">
    <source>
        <dbReference type="PROSITE" id="PS50994"/>
    </source>
</evidence>
<reference evidence="5 6" key="1">
    <citation type="submission" date="2015-05" db="EMBL/GenBank/DDBJ databases">
        <title>Evolution of Trichinella species and genotypes.</title>
        <authorList>
            <person name="Korhonen P.K."/>
            <person name="Edoardo P."/>
            <person name="Giuseppe L.R."/>
            <person name="Gasser R.B."/>
        </authorList>
    </citation>
    <scope>NUCLEOTIDE SEQUENCE [LARGE SCALE GENOMIC DNA]</scope>
    <source>
        <strain evidence="5">ISS10</strain>
    </source>
</reference>
<comment type="caution">
    <text evidence="5">The sequence shown here is derived from an EMBL/GenBank/DDBJ whole genome shotgun (WGS) entry which is preliminary data.</text>
</comment>
<gene>
    <name evidence="5" type="ORF">T02_2327</name>
</gene>
<feature type="domain" description="Integrase catalytic" evidence="4">
    <location>
        <begin position="796"/>
        <end position="846"/>
    </location>
</feature>
<feature type="region of interest" description="Disordered" evidence="2">
    <location>
        <begin position="445"/>
        <end position="499"/>
    </location>
</feature>
<dbReference type="PANTHER" id="PTHR37984:SF15">
    <property type="entry name" value="INTEGRASE CATALYTIC DOMAIN-CONTAINING PROTEIN"/>
    <property type="match status" value="1"/>
</dbReference>
<dbReference type="SUPFAM" id="SSF56672">
    <property type="entry name" value="DNA/RNA polymerases"/>
    <property type="match status" value="1"/>
</dbReference>
<feature type="region of interest" description="Disordered" evidence="2">
    <location>
        <begin position="307"/>
        <end position="393"/>
    </location>
</feature>
<evidence type="ECO:0000313" key="6">
    <source>
        <dbReference type="Proteomes" id="UP000054721"/>
    </source>
</evidence>
<dbReference type="PROSITE" id="PS50158">
    <property type="entry name" value="ZF_CCHC"/>
    <property type="match status" value="1"/>
</dbReference>
<dbReference type="SMART" id="SM00343">
    <property type="entry name" value="ZnF_C2HC"/>
    <property type="match status" value="1"/>
</dbReference>
<dbReference type="PANTHER" id="PTHR37984">
    <property type="entry name" value="PROTEIN CBG26694"/>
    <property type="match status" value="1"/>
</dbReference>
<evidence type="ECO:0000256" key="2">
    <source>
        <dbReference type="SAM" id="MobiDB-lite"/>
    </source>
</evidence>
<dbReference type="Gene3D" id="3.30.420.10">
    <property type="entry name" value="Ribonuclease H-like superfamily/Ribonuclease H"/>
    <property type="match status" value="1"/>
</dbReference>
<evidence type="ECO:0000313" key="5">
    <source>
        <dbReference type="EMBL" id="KRZ53183.1"/>
    </source>
</evidence>
<dbReference type="InterPro" id="IPR050951">
    <property type="entry name" value="Retrovirus_Pol_polyprotein"/>
</dbReference>
<feature type="compositionally biased region" description="Basic and acidic residues" evidence="2">
    <location>
        <begin position="483"/>
        <end position="496"/>
    </location>
</feature>
<dbReference type="EMBL" id="JYDW01000171">
    <property type="protein sequence ID" value="KRZ53183.1"/>
    <property type="molecule type" value="Genomic_DNA"/>
</dbReference>
<keyword evidence="1" id="KW-0862">Zinc</keyword>
<feature type="region of interest" description="Disordered" evidence="2">
    <location>
        <begin position="606"/>
        <end position="627"/>
    </location>
</feature>
<feature type="domain" description="CCHC-type" evidence="3">
    <location>
        <begin position="215"/>
        <end position="228"/>
    </location>
</feature>
<dbReference type="Proteomes" id="UP000054721">
    <property type="component" value="Unassembled WGS sequence"/>
</dbReference>
<keyword evidence="6" id="KW-1185">Reference proteome</keyword>
<dbReference type="STRING" id="6335.A0A0V1L0T8"/>
<evidence type="ECO:0008006" key="7">
    <source>
        <dbReference type="Google" id="ProtNLM"/>
    </source>
</evidence>
<sequence length="846" mass="94172">MTGLTGRNGLAAGGTNHFIERGDLVRTHGDTMHIQETDDFDGLKSALFEAFGVRTGSERFSAELFRRKQQRSESVRVYAGHLLFPKVFPGLSGAADKILLQQFKAGLSADADGKFRVAEAIEGAAREECVWKKLTTLKVSASLVKADADQEDLQPAVEVREATAATVTTRKEVGKELVEVVWQLKELRMMDIPAVAKAAPPPQRRRREKIDRRTCWTCGKTRHISRDCQASPVRGNPSRRKIHAGLGTASGDELQHTVLWVKGLSHKILLGWDFMRYRGCTPDPTAGCLRMQQGDILFGKSRTAAPVKAESLRPDRTAGSRVRETIEKILPSEQEARPQAGKRDTPHHSHLGRQASEVLPKADCPPPANAGGIPTERNVEARRRGDVKQPLGVPYCPREKERWVVPILRRLPAVEHSHPEGGPSAPEDRRHLGCVGKRAVVFEPRPTSGYSHLSETHGDGPEMPGLLKNTAARGAPPSPGSGPEREATEMPAHEEEGGILGPYHIRERHCQGPKQNFLRAGVADTDLRDGVAAVPGAGVVLPQVRQRLCEHRRPITPAVGKTGWSSFDALKGHLTSAPILADPEFHRQFTVDVDVRGDGFGGVLSQKEGKTESCGERKSHADQGRTSVLRDSERNVRLYHSCLHWLSNFKEPEGQVARWLESLAEVDFETVGRGQCMRSPSYPTQKSDYCGSGCVARTGRWNAPGVCRDMHMLWQQRRSWLEEDGLIWRYRRGLTAEEETRQSVRRSPRQASDIGPSEKPILLARNERRRACMVPHMHALCEKERPDEEQLKNKVLVEKYIAYFGAPDYLHNDQGRSFEESVMMEMCRLFGIRKTRSSPYHPQGIG</sequence>
<dbReference type="PROSITE" id="PS50994">
    <property type="entry name" value="INTEGRASE"/>
    <property type="match status" value="1"/>
</dbReference>
<dbReference type="GO" id="GO:0008270">
    <property type="term" value="F:zinc ion binding"/>
    <property type="evidence" value="ECO:0007669"/>
    <property type="project" value="UniProtKB-KW"/>
</dbReference>
<feature type="compositionally biased region" description="Basic and acidic residues" evidence="2">
    <location>
        <begin position="607"/>
        <end position="627"/>
    </location>
</feature>
<proteinExistence type="predicted"/>
<dbReference type="GO" id="GO:0003676">
    <property type="term" value="F:nucleic acid binding"/>
    <property type="evidence" value="ECO:0007669"/>
    <property type="project" value="InterPro"/>
</dbReference>
<dbReference type="AlphaFoldDB" id="A0A0V1L0T8"/>